<evidence type="ECO:0000256" key="7">
    <source>
        <dbReference type="ARBA" id="ARBA00023136"/>
    </source>
</evidence>
<keyword evidence="3" id="KW-0645">Protease</keyword>
<organism evidence="9 10">
    <name type="scientific">Rubritalea squalenifaciens DSM 18772</name>
    <dbReference type="NCBI Taxonomy" id="1123071"/>
    <lineage>
        <taxon>Bacteria</taxon>
        <taxon>Pseudomonadati</taxon>
        <taxon>Verrucomicrobiota</taxon>
        <taxon>Verrucomicrobiia</taxon>
        <taxon>Verrucomicrobiales</taxon>
        <taxon>Rubritaleaceae</taxon>
        <taxon>Rubritalea</taxon>
    </lineage>
</organism>
<evidence type="ECO:0000256" key="4">
    <source>
        <dbReference type="ARBA" id="ARBA00022692"/>
    </source>
</evidence>
<evidence type="ECO:0000256" key="8">
    <source>
        <dbReference type="SAM" id="Phobius"/>
    </source>
</evidence>
<evidence type="ECO:0000256" key="5">
    <source>
        <dbReference type="ARBA" id="ARBA00022801"/>
    </source>
</evidence>
<dbReference type="STRING" id="1123071.SAMN02745181_3494"/>
<feature type="transmembrane region" description="Helical" evidence="8">
    <location>
        <begin position="49"/>
        <end position="66"/>
    </location>
</feature>
<evidence type="ECO:0000313" key="9">
    <source>
        <dbReference type="EMBL" id="SHK25079.1"/>
    </source>
</evidence>
<dbReference type="NCBIfam" id="TIGR04178">
    <property type="entry name" value="exo_archaeo"/>
    <property type="match status" value="1"/>
</dbReference>
<evidence type="ECO:0000256" key="3">
    <source>
        <dbReference type="ARBA" id="ARBA00022670"/>
    </source>
</evidence>
<evidence type="ECO:0000313" key="10">
    <source>
        <dbReference type="Proteomes" id="UP000184510"/>
    </source>
</evidence>
<feature type="transmembrane region" description="Helical" evidence="8">
    <location>
        <begin position="258"/>
        <end position="287"/>
    </location>
</feature>
<keyword evidence="7 8" id="KW-0472">Membrane</keyword>
<dbReference type="InterPro" id="IPR019127">
    <property type="entry name" value="Exosortase"/>
</dbReference>
<keyword evidence="4 8" id="KW-0812">Transmembrane</keyword>
<feature type="transmembrane region" description="Helical" evidence="8">
    <location>
        <begin position="78"/>
        <end position="98"/>
    </location>
</feature>
<dbReference type="InterPro" id="IPR026392">
    <property type="entry name" value="Exo/Archaeosortase_dom"/>
</dbReference>
<evidence type="ECO:0000256" key="2">
    <source>
        <dbReference type="ARBA" id="ARBA00022475"/>
    </source>
</evidence>
<dbReference type="InParanoid" id="A0A1M6QXT3"/>
<dbReference type="GO" id="GO:0008233">
    <property type="term" value="F:peptidase activity"/>
    <property type="evidence" value="ECO:0007669"/>
    <property type="project" value="UniProtKB-KW"/>
</dbReference>
<protein>
    <submittedName>
        <fullName evidence="9">Exosortase/archaeosortase family protein</fullName>
    </submittedName>
</protein>
<keyword evidence="5" id="KW-0378">Hydrolase</keyword>
<feature type="transmembrane region" description="Helical" evidence="8">
    <location>
        <begin position="218"/>
        <end position="238"/>
    </location>
</feature>
<dbReference type="NCBIfam" id="NF033780">
    <property type="entry name" value="exosort_XrtU_C"/>
    <property type="match status" value="1"/>
</dbReference>
<dbReference type="Pfam" id="PF09721">
    <property type="entry name" value="Exosortase_EpsH"/>
    <property type="match status" value="1"/>
</dbReference>
<dbReference type="GO" id="GO:0005886">
    <property type="term" value="C:plasma membrane"/>
    <property type="evidence" value="ECO:0007669"/>
    <property type="project" value="UniProtKB-SubCell"/>
</dbReference>
<keyword evidence="6 8" id="KW-1133">Transmembrane helix</keyword>
<accession>A0A1M6QXT3</accession>
<dbReference type="OrthoDB" id="184637at2"/>
<feature type="transmembrane region" description="Helical" evidence="8">
    <location>
        <begin position="190"/>
        <end position="211"/>
    </location>
</feature>
<keyword evidence="2" id="KW-1003">Cell membrane</keyword>
<proteinExistence type="predicted"/>
<dbReference type="AlphaFoldDB" id="A0A1M6QXT3"/>
<dbReference type="GO" id="GO:0006508">
    <property type="term" value="P:proteolysis"/>
    <property type="evidence" value="ECO:0007669"/>
    <property type="project" value="UniProtKB-KW"/>
</dbReference>
<feature type="transmembrane region" description="Helical" evidence="8">
    <location>
        <begin position="104"/>
        <end position="121"/>
    </location>
</feature>
<dbReference type="EMBL" id="FQYR01000007">
    <property type="protein sequence ID" value="SHK25079.1"/>
    <property type="molecule type" value="Genomic_DNA"/>
</dbReference>
<evidence type="ECO:0000256" key="6">
    <source>
        <dbReference type="ARBA" id="ARBA00022989"/>
    </source>
</evidence>
<comment type="subcellular location">
    <subcellularLocation>
        <location evidence="1">Cell membrane</location>
        <topology evidence="1">Multi-pass membrane protein</topology>
    </subcellularLocation>
</comment>
<evidence type="ECO:0000256" key="1">
    <source>
        <dbReference type="ARBA" id="ARBA00004651"/>
    </source>
</evidence>
<name>A0A1M6QXT3_9BACT</name>
<sequence length="564" mass="64701">MTTQETSIAQDSASSRRGLIWPWLVTFAILGVLSPLLSEHFGILWGRVHYRWCAILVVWVVVSLWLQWRQAEKPERVAPTWISVIGYLAVFIQIGVAYLYFTGWVAIVAAICTVGLLVLHLSRQRRMLHAFGTWALLFLLVRLPNQLEGRLLRVFEELSSRIGSAILEWRGVYHVSQASEMVLDAAVVDIRIICNGFYSIYMMVFMAALYVVWKQRPLLYALCVLASSTLVAAVVNGIRVAVVCMITNATEVNIMETGWLWLLLAVSLALSFLLLLSFDAFFGFFFAEVEEERAQKNLLVRGWNHLCHFGARSLTKIFKAKGVEASGGRWLPVAVFSGLLVMAGFAGSILYYEWTAEGEGRTKFMHSRDELKVIDQESITFERPGWQVLEKTYEEREFASIWGQFSLIWKLKYEDLFVIVALDYPFDKWHDVKVCYSNEGWKIDEERLTDLPSYNGWGASETEMSLPTGDYGFIMCSHLSHIGEPVQAKPTAHQFDMVLYYLHPKQWKAPYGTSVNKDKNTFYQCQVMVRSSFPLSEEQREEVRQMYGDFRNQVKQQIEQMPTP</sequence>
<gene>
    <name evidence="9" type="ORF">SAMN02745181_3494</name>
</gene>
<dbReference type="Proteomes" id="UP000184510">
    <property type="component" value="Unassembled WGS sequence"/>
</dbReference>
<feature type="transmembrane region" description="Helical" evidence="8">
    <location>
        <begin position="20"/>
        <end position="37"/>
    </location>
</feature>
<feature type="transmembrane region" description="Helical" evidence="8">
    <location>
        <begin position="330"/>
        <end position="352"/>
    </location>
</feature>
<keyword evidence="10" id="KW-1185">Reference proteome</keyword>
<reference evidence="9 10" key="1">
    <citation type="submission" date="2016-11" db="EMBL/GenBank/DDBJ databases">
        <authorList>
            <person name="Jaros S."/>
            <person name="Januszkiewicz K."/>
            <person name="Wedrychowicz H."/>
        </authorList>
    </citation>
    <scope>NUCLEOTIDE SEQUENCE [LARGE SCALE GENOMIC DNA]</scope>
    <source>
        <strain evidence="9 10">DSM 18772</strain>
    </source>
</reference>
<dbReference type="RefSeq" id="WP_143185048.1">
    <property type="nucleotide sequence ID" value="NZ_FQYR01000007.1"/>
</dbReference>